<reference evidence="2" key="1">
    <citation type="journal article" date="2023" name="Front. Plant Sci.">
        <title>Chromosomal-level genome assembly of Melastoma candidum provides insights into trichome evolution.</title>
        <authorList>
            <person name="Zhong Y."/>
            <person name="Wu W."/>
            <person name="Sun C."/>
            <person name="Zou P."/>
            <person name="Liu Y."/>
            <person name="Dai S."/>
            <person name="Zhou R."/>
        </authorList>
    </citation>
    <scope>NUCLEOTIDE SEQUENCE [LARGE SCALE GENOMIC DNA]</scope>
</reference>
<dbReference type="EMBL" id="CM042884">
    <property type="protein sequence ID" value="KAI4371044.1"/>
    <property type="molecule type" value="Genomic_DNA"/>
</dbReference>
<evidence type="ECO:0000313" key="2">
    <source>
        <dbReference type="Proteomes" id="UP001057402"/>
    </source>
</evidence>
<keyword evidence="2" id="KW-1185">Reference proteome</keyword>
<protein>
    <submittedName>
        <fullName evidence="1">Uncharacterized protein</fullName>
    </submittedName>
</protein>
<comment type="caution">
    <text evidence="1">The sequence shown here is derived from an EMBL/GenBank/DDBJ whole genome shotgun (WGS) entry which is preliminary data.</text>
</comment>
<organism evidence="1 2">
    <name type="scientific">Melastoma candidum</name>
    <dbReference type="NCBI Taxonomy" id="119954"/>
    <lineage>
        <taxon>Eukaryota</taxon>
        <taxon>Viridiplantae</taxon>
        <taxon>Streptophyta</taxon>
        <taxon>Embryophyta</taxon>
        <taxon>Tracheophyta</taxon>
        <taxon>Spermatophyta</taxon>
        <taxon>Magnoliopsida</taxon>
        <taxon>eudicotyledons</taxon>
        <taxon>Gunneridae</taxon>
        <taxon>Pentapetalae</taxon>
        <taxon>rosids</taxon>
        <taxon>malvids</taxon>
        <taxon>Myrtales</taxon>
        <taxon>Melastomataceae</taxon>
        <taxon>Melastomatoideae</taxon>
        <taxon>Melastomateae</taxon>
        <taxon>Melastoma</taxon>
    </lineage>
</organism>
<evidence type="ECO:0000313" key="1">
    <source>
        <dbReference type="EMBL" id="KAI4371044.1"/>
    </source>
</evidence>
<accession>A0ACB9R060</accession>
<proteinExistence type="predicted"/>
<dbReference type="Proteomes" id="UP001057402">
    <property type="component" value="Chromosome 5"/>
</dbReference>
<gene>
    <name evidence="1" type="ORF">MLD38_019320</name>
</gene>
<sequence length="109" mass="12365">MLLSNTVRNVCGNKMLRSHTIGRYVGTRCCYTIILESYARIEEHKLKDAASSAISECTQVWQMRANPHRCRSSIPGSPLLFVQICLESLMFLADSDGRRECLSIERSCH</sequence>
<name>A0ACB9R060_9MYRT</name>